<dbReference type="GO" id="GO:0003824">
    <property type="term" value="F:catalytic activity"/>
    <property type="evidence" value="ECO:0007669"/>
    <property type="project" value="UniProtKB-ARBA"/>
</dbReference>
<dbReference type="Pfam" id="PF00990">
    <property type="entry name" value="GGDEF"/>
    <property type="match status" value="1"/>
</dbReference>
<accession>A0A177M568</accession>
<evidence type="ECO:0000313" key="3">
    <source>
        <dbReference type="EMBL" id="OAI00867.1"/>
    </source>
</evidence>
<dbReference type="Gene3D" id="3.30.70.270">
    <property type="match status" value="1"/>
</dbReference>
<name>A0A177M568_METMH</name>
<organism evidence="3 4">
    <name type="scientific">Methylomonas methanica</name>
    <dbReference type="NCBI Taxonomy" id="421"/>
    <lineage>
        <taxon>Bacteria</taxon>
        <taxon>Pseudomonadati</taxon>
        <taxon>Pseudomonadota</taxon>
        <taxon>Gammaproteobacteria</taxon>
        <taxon>Methylococcales</taxon>
        <taxon>Methylococcaceae</taxon>
        <taxon>Methylomonas</taxon>
    </lineage>
</organism>
<feature type="domain" description="GGDEF" evidence="2">
    <location>
        <begin position="113"/>
        <end position="246"/>
    </location>
</feature>
<dbReference type="EMBL" id="LUUG01000095">
    <property type="protein sequence ID" value="OAI00867.1"/>
    <property type="molecule type" value="Genomic_DNA"/>
</dbReference>
<dbReference type="OrthoDB" id="73375at2"/>
<reference evidence="3 4" key="1">
    <citation type="submission" date="2016-03" db="EMBL/GenBank/DDBJ databases">
        <authorList>
            <person name="Ploux O."/>
        </authorList>
    </citation>
    <scope>NUCLEOTIDE SEQUENCE [LARGE SCALE GENOMIC DNA]</scope>
    <source>
        <strain evidence="3 4">R-45363</strain>
    </source>
</reference>
<dbReference type="PROSITE" id="PS50887">
    <property type="entry name" value="GGDEF"/>
    <property type="match status" value="1"/>
</dbReference>
<dbReference type="SUPFAM" id="SSF55073">
    <property type="entry name" value="Nucleotide cyclase"/>
    <property type="match status" value="1"/>
</dbReference>
<evidence type="ECO:0000259" key="2">
    <source>
        <dbReference type="PROSITE" id="PS50887"/>
    </source>
</evidence>
<dbReference type="NCBIfam" id="TIGR00254">
    <property type="entry name" value="GGDEF"/>
    <property type="match status" value="1"/>
</dbReference>
<dbReference type="InterPro" id="IPR043128">
    <property type="entry name" value="Rev_trsase/Diguanyl_cyclase"/>
</dbReference>
<dbReference type="PANTHER" id="PTHR46663">
    <property type="entry name" value="DIGUANYLATE CYCLASE DGCT-RELATED"/>
    <property type="match status" value="1"/>
</dbReference>
<gene>
    <name evidence="3" type="ORF">A1332_18485</name>
</gene>
<comment type="cofactor">
    <cofactor evidence="1">
        <name>Mg(2+)</name>
        <dbReference type="ChEBI" id="CHEBI:18420"/>
    </cofactor>
</comment>
<dbReference type="Proteomes" id="UP000078090">
    <property type="component" value="Unassembled WGS sequence"/>
</dbReference>
<dbReference type="InterPro" id="IPR029787">
    <property type="entry name" value="Nucleotide_cyclase"/>
</dbReference>
<protein>
    <recommendedName>
        <fullName evidence="2">GGDEF domain-containing protein</fullName>
    </recommendedName>
</protein>
<proteinExistence type="predicted"/>
<evidence type="ECO:0000256" key="1">
    <source>
        <dbReference type="ARBA" id="ARBA00001946"/>
    </source>
</evidence>
<dbReference type="InterPro" id="IPR052163">
    <property type="entry name" value="DGC-Regulatory_Protein"/>
</dbReference>
<dbReference type="CDD" id="cd01949">
    <property type="entry name" value="GGDEF"/>
    <property type="match status" value="1"/>
</dbReference>
<dbReference type="AlphaFoldDB" id="A0A177M568"/>
<evidence type="ECO:0000313" key="4">
    <source>
        <dbReference type="Proteomes" id="UP000078090"/>
    </source>
</evidence>
<dbReference type="FunFam" id="3.30.70.270:FF:000001">
    <property type="entry name" value="Diguanylate cyclase domain protein"/>
    <property type="match status" value="1"/>
</dbReference>
<dbReference type="InterPro" id="IPR000160">
    <property type="entry name" value="GGDEF_dom"/>
</dbReference>
<dbReference type="PANTHER" id="PTHR46663:SF2">
    <property type="entry name" value="GGDEF DOMAIN-CONTAINING PROTEIN"/>
    <property type="match status" value="1"/>
</dbReference>
<comment type="caution">
    <text evidence="3">The sequence shown here is derived from an EMBL/GenBank/DDBJ whole genome shotgun (WGS) entry which is preliminary data.</text>
</comment>
<sequence>MSGMKQDNPVIKTGNTKEFQRHLLEKSLAMRAQAYQAHTKAKLLTQAVMQIENSKKNLQTLNDTLVYEIGVRKQAEEKILHMASHDNLTGLPNRPLFKDRLETAQRLAVRNRGKLAVLFIDLDGFKAVNDNLGHKAGDIVLQEVAKRLRESVRDSDTAARMGGDEFIILLNGIECNGDAGVVAEKILAALKKPILLEGQIAKVGASIGIAIFPDHSHDSEKLISYADCAMYEIKKSGKNAYAFHTSGF</sequence>
<dbReference type="SMART" id="SM00267">
    <property type="entry name" value="GGDEF"/>
    <property type="match status" value="1"/>
</dbReference>